<dbReference type="SUPFAM" id="SSF52540">
    <property type="entry name" value="P-loop containing nucleoside triphosphate hydrolases"/>
    <property type="match status" value="1"/>
</dbReference>
<gene>
    <name evidence="5" type="ORF">GCM10009681_15250</name>
</gene>
<comment type="caution">
    <text evidence="5">The sequence shown here is derived from an EMBL/GenBank/DDBJ whole genome shotgun (WGS) entry which is preliminary data.</text>
</comment>
<accession>A0ABN2K018</accession>
<dbReference type="InterPro" id="IPR050166">
    <property type="entry name" value="ABC_transporter_ATP-bind"/>
</dbReference>
<organism evidence="5 6">
    <name type="scientific">Luedemannella helvata</name>
    <dbReference type="NCBI Taxonomy" id="349315"/>
    <lineage>
        <taxon>Bacteria</taxon>
        <taxon>Bacillati</taxon>
        <taxon>Actinomycetota</taxon>
        <taxon>Actinomycetes</taxon>
        <taxon>Micromonosporales</taxon>
        <taxon>Micromonosporaceae</taxon>
        <taxon>Luedemannella</taxon>
    </lineage>
</organism>
<evidence type="ECO:0000256" key="1">
    <source>
        <dbReference type="ARBA" id="ARBA00022448"/>
    </source>
</evidence>
<protein>
    <submittedName>
        <fullName evidence="5">ABC transporter ATP-binding protein</fullName>
    </submittedName>
</protein>
<keyword evidence="1" id="KW-0813">Transport</keyword>
<evidence type="ECO:0000313" key="5">
    <source>
        <dbReference type="EMBL" id="GAA1745261.1"/>
    </source>
</evidence>
<keyword evidence="2" id="KW-0547">Nucleotide-binding</keyword>
<dbReference type="InterPro" id="IPR017871">
    <property type="entry name" value="ABC_transporter-like_CS"/>
</dbReference>
<dbReference type="PROSITE" id="PS00211">
    <property type="entry name" value="ABC_TRANSPORTER_1"/>
    <property type="match status" value="1"/>
</dbReference>
<sequence>MSDLVRFDGVSKEFADSRSKKVTKALDRLDLGIAESQFVCVVGPSGCGKSTLLSAAAGIEPPTTGKVWFDGEVVTGPHHSRGMVFQDGAVFPWLTALENVCYGPLVRGMGKKEANAKAREVLEAVGLSGFENHYPRQLSGGMRQRVAIARSLANEPRLLLMDEPFGALDAQTRLTLQDLLLRVRESYRGTVLFVTHDVDEAILLGDRVVVLSKRPGRVVLDIIVDLPRPRTSEVEMEETFLTIKRRVREALRGGVEVDA</sequence>
<evidence type="ECO:0000256" key="3">
    <source>
        <dbReference type="ARBA" id="ARBA00022840"/>
    </source>
</evidence>
<dbReference type="InterPro" id="IPR027417">
    <property type="entry name" value="P-loop_NTPase"/>
</dbReference>
<dbReference type="InterPro" id="IPR003439">
    <property type="entry name" value="ABC_transporter-like_ATP-bd"/>
</dbReference>
<evidence type="ECO:0000256" key="2">
    <source>
        <dbReference type="ARBA" id="ARBA00022741"/>
    </source>
</evidence>
<feature type="domain" description="ABC transporter" evidence="4">
    <location>
        <begin position="5"/>
        <end position="238"/>
    </location>
</feature>
<keyword evidence="6" id="KW-1185">Reference proteome</keyword>
<dbReference type="SMART" id="SM00382">
    <property type="entry name" value="AAA"/>
    <property type="match status" value="1"/>
</dbReference>
<dbReference type="CDD" id="cd03293">
    <property type="entry name" value="ABC_NrtD_SsuB_transporters"/>
    <property type="match status" value="1"/>
</dbReference>
<evidence type="ECO:0000313" key="6">
    <source>
        <dbReference type="Proteomes" id="UP001500655"/>
    </source>
</evidence>
<dbReference type="GO" id="GO:0005524">
    <property type="term" value="F:ATP binding"/>
    <property type="evidence" value="ECO:0007669"/>
    <property type="project" value="UniProtKB-KW"/>
</dbReference>
<name>A0ABN2K018_9ACTN</name>
<proteinExistence type="predicted"/>
<dbReference type="PANTHER" id="PTHR42788">
    <property type="entry name" value="TAURINE IMPORT ATP-BINDING PROTEIN-RELATED"/>
    <property type="match status" value="1"/>
</dbReference>
<evidence type="ECO:0000259" key="4">
    <source>
        <dbReference type="PROSITE" id="PS50893"/>
    </source>
</evidence>
<dbReference type="PROSITE" id="PS50893">
    <property type="entry name" value="ABC_TRANSPORTER_2"/>
    <property type="match status" value="1"/>
</dbReference>
<dbReference type="EMBL" id="BAAALS010000005">
    <property type="protein sequence ID" value="GAA1745261.1"/>
    <property type="molecule type" value="Genomic_DNA"/>
</dbReference>
<dbReference type="RefSeq" id="WP_344078346.1">
    <property type="nucleotide sequence ID" value="NZ_BAAALS010000005.1"/>
</dbReference>
<reference evidence="5 6" key="1">
    <citation type="journal article" date="2019" name="Int. J. Syst. Evol. Microbiol.">
        <title>The Global Catalogue of Microorganisms (GCM) 10K type strain sequencing project: providing services to taxonomists for standard genome sequencing and annotation.</title>
        <authorList>
            <consortium name="The Broad Institute Genomics Platform"/>
            <consortium name="The Broad Institute Genome Sequencing Center for Infectious Disease"/>
            <person name="Wu L."/>
            <person name="Ma J."/>
        </authorList>
    </citation>
    <scope>NUCLEOTIDE SEQUENCE [LARGE SCALE GENOMIC DNA]</scope>
    <source>
        <strain evidence="5 6">JCM 13249</strain>
    </source>
</reference>
<dbReference type="PANTHER" id="PTHR42788:SF13">
    <property type="entry name" value="ALIPHATIC SULFONATES IMPORT ATP-BINDING PROTEIN SSUB"/>
    <property type="match status" value="1"/>
</dbReference>
<dbReference type="Gene3D" id="3.40.50.300">
    <property type="entry name" value="P-loop containing nucleotide triphosphate hydrolases"/>
    <property type="match status" value="1"/>
</dbReference>
<dbReference type="InterPro" id="IPR003593">
    <property type="entry name" value="AAA+_ATPase"/>
</dbReference>
<dbReference type="Proteomes" id="UP001500655">
    <property type="component" value="Unassembled WGS sequence"/>
</dbReference>
<keyword evidence="3 5" id="KW-0067">ATP-binding</keyword>
<dbReference type="Pfam" id="PF00005">
    <property type="entry name" value="ABC_tran"/>
    <property type="match status" value="1"/>
</dbReference>